<accession>A0A0E9UD25</accession>
<dbReference type="AlphaFoldDB" id="A0A0E9UD25"/>
<name>A0A0E9UD25_ANGAN</name>
<organism evidence="1">
    <name type="scientific">Anguilla anguilla</name>
    <name type="common">European freshwater eel</name>
    <name type="synonym">Muraena anguilla</name>
    <dbReference type="NCBI Taxonomy" id="7936"/>
    <lineage>
        <taxon>Eukaryota</taxon>
        <taxon>Metazoa</taxon>
        <taxon>Chordata</taxon>
        <taxon>Craniata</taxon>
        <taxon>Vertebrata</taxon>
        <taxon>Euteleostomi</taxon>
        <taxon>Actinopterygii</taxon>
        <taxon>Neopterygii</taxon>
        <taxon>Teleostei</taxon>
        <taxon>Anguilliformes</taxon>
        <taxon>Anguillidae</taxon>
        <taxon>Anguilla</taxon>
    </lineage>
</organism>
<protein>
    <submittedName>
        <fullName evidence="1">Uncharacterized protein</fullName>
    </submittedName>
</protein>
<proteinExistence type="predicted"/>
<reference evidence="1" key="2">
    <citation type="journal article" date="2015" name="Fish Shellfish Immunol.">
        <title>Early steps in the European eel (Anguilla anguilla)-Vibrio vulnificus interaction in the gills: Role of the RtxA13 toxin.</title>
        <authorList>
            <person name="Callol A."/>
            <person name="Pajuelo D."/>
            <person name="Ebbesson L."/>
            <person name="Teles M."/>
            <person name="MacKenzie S."/>
            <person name="Amaro C."/>
        </authorList>
    </citation>
    <scope>NUCLEOTIDE SEQUENCE</scope>
</reference>
<evidence type="ECO:0000313" key="1">
    <source>
        <dbReference type="EMBL" id="JAH63135.1"/>
    </source>
</evidence>
<reference evidence="1" key="1">
    <citation type="submission" date="2014-11" db="EMBL/GenBank/DDBJ databases">
        <authorList>
            <person name="Amaro Gonzalez C."/>
        </authorList>
    </citation>
    <scope>NUCLEOTIDE SEQUENCE</scope>
</reference>
<sequence>MKEECVRLDCKVNHSSLVLTAGRYFIHPSSLFRFNNILFVHAFGIKKFFMSGVTLYIARYIA</sequence>
<dbReference type="EMBL" id="GBXM01045442">
    <property type="protein sequence ID" value="JAH63135.1"/>
    <property type="molecule type" value="Transcribed_RNA"/>
</dbReference>